<keyword evidence="6" id="KW-1185">Reference proteome</keyword>
<keyword evidence="2" id="KW-0808">Transferase</keyword>
<evidence type="ECO:0000259" key="4">
    <source>
        <dbReference type="PROSITE" id="PS50052"/>
    </source>
</evidence>
<name>A0AAD1UPK7_EUPCR</name>
<dbReference type="GO" id="GO:0005829">
    <property type="term" value="C:cytosol"/>
    <property type="evidence" value="ECO:0007669"/>
    <property type="project" value="TreeGrafter"/>
</dbReference>
<dbReference type="Gene3D" id="1.20.890.10">
    <property type="entry name" value="cAMP-dependent protein kinase regulatory subunit, dimerization-anchoring domain"/>
    <property type="match status" value="1"/>
</dbReference>
<dbReference type="InterPro" id="IPR047501">
    <property type="entry name" value="DD_CATIP"/>
</dbReference>
<evidence type="ECO:0000256" key="1">
    <source>
        <dbReference type="ARBA" id="ARBA00005790"/>
    </source>
</evidence>
<dbReference type="SUPFAM" id="SSF52540">
    <property type="entry name" value="P-loop containing nucleoside triphosphate hydrolases"/>
    <property type="match status" value="1"/>
</dbReference>
<dbReference type="Gene3D" id="3.40.50.300">
    <property type="entry name" value="P-loop containing nucleotide triphosphate hydrolases"/>
    <property type="match status" value="1"/>
</dbReference>
<keyword evidence="3" id="KW-0418">Kinase</keyword>
<evidence type="ECO:0000313" key="5">
    <source>
        <dbReference type="EMBL" id="CAI2371821.1"/>
    </source>
</evidence>
<dbReference type="SMART" id="SM00072">
    <property type="entry name" value="GuKc"/>
    <property type="match status" value="1"/>
</dbReference>
<dbReference type="InterPro" id="IPR008145">
    <property type="entry name" value="GK/Ca_channel_bsu"/>
</dbReference>
<dbReference type="Pfam" id="PF00625">
    <property type="entry name" value="Guanylate_kin"/>
    <property type="match status" value="1"/>
</dbReference>
<dbReference type="PANTHER" id="PTHR23117:SF13">
    <property type="entry name" value="GUANYLATE KINASE"/>
    <property type="match status" value="1"/>
</dbReference>
<feature type="domain" description="Guanylate kinase-like" evidence="4">
    <location>
        <begin position="83"/>
        <end position="262"/>
    </location>
</feature>
<organism evidence="5 6">
    <name type="scientific">Euplotes crassus</name>
    <dbReference type="NCBI Taxonomy" id="5936"/>
    <lineage>
        <taxon>Eukaryota</taxon>
        <taxon>Sar</taxon>
        <taxon>Alveolata</taxon>
        <taxon>Ciliophora</taxon>
        <taxon>Intramacronucleata</taxon>
        <taxon>Spirotrichea</taxon>
        <taxon>Hypotrichia</taxon>
        <taxon>Euplotida</taxon>
        <taxon>Euplotidae</taxon>
        <taxon>Moneuplotes</taxon>
    </lineage>
</organism>
<gene>
    <name evidence="5" type="ORF">ECRASSUSDP1_LOCUS13146</name>
</gene>
<dbReference type="PROSITE" id="PS50052">
    <property type="entry name" value="GUANYLATE_KINASE_2"/>
    <property type="match status" value="1"/>
</dbReference>
<proteinExistence type="inferred from homology"/>
<dbReference type="SUPFAM" id="SSF47391">
    <property type="entry name" value="Dimerization-anchoring domain of cAMP-dependent PK regulatory subunit"/>
    <property type="match status" value="1"/>
</dbReference>
<comment type="similarity">
    <text evidence="1">Belongs to the guanylate kinase family.</text>
</comment>
<dbReference type="InterPro" id="IPR008144">
    <property type="entry name" value="Guanylate_kin-like_dom"/>
</dbReference>
<evidence type="ECO:0000256" key="3">
    <source>
        <dbReference type="ARBA" id="ARBA00022777"/>
    </source>
</evidence>
<dbReference type="AlphaFoldDB" id="A0AAD1UPK7"/>
<dbReference type="InterPro" id="IPR027417">
    <property type="entry name" value="P-loop_NTPase"/>
</dbReference>
<protein>
    <recommendedName>
        <fullName evidence="4">Guanylate kinase-like domain-containing protein</fullName>
    </recommendedName>
</protein>
<dbReference type="GO" id="GO:0004385">
    <property type="term" value="F:GMP kinase activity"/>
    <property type="evidence" value="ECO:0007669"/>
    <property type="project" value="TreeGrafter"/>
</dbReference>
<dbReference type="CDD" id="cd22973">
    <property type="entry name" value="DD_CATIP"/>
    <property type="match status" value="1"/>
</dbReference>
<evidence type="ECO:0000256" key="2">
    <source>
        <dbReference type="ARBA" id="ARBA00022679"/>
    </source>
</evidence>
<dbReference type="EMBL" id="CAMPGE010013078">
    <property type="protein sequence ID" value="CAI2371821.1"/>
    <property type="molecule type" value="Genomic_DNA"/>
</dbReference>
<comment type="caution">
    <text evidence="5">The sequence shown here is derived from an EMBL/GenBank/DDBJ whole genome shotgun (WGS) entry which is preliminary data.</text>
</comment>
<accession>A0AAD1UPK7</accession>
<dbReference type="PANTHER" id="PTHR23117">
    <property type="entry name" value="GUANYLATE KINASE-RELATED"/>
    <property type="match status" value="1"/>
</dbReference>
<evidence type="ECO:0000313" key="6">
    <source>
        <dbReference type="Proteomes" id="UP001295684"/>
    </source>
</evidence>
<dbReference type="Proteomes" id="UP001295684">
    <property type="component" value="Unassembled WGS sequence"/>
</dbReference>
<sequence>MNQQQDDFDDEVKNLEQGMVNYLNLAVRKQKLIESHEEYISKHPEMREILNDFLSSVLLNKPDDVYLFSKEYFHPFNPTPVKDKPFIVCGPFGVGKKTLRTKVLKEYGDLFDYCVSHTTRERKPAEDENQYHYVTQDEFDKMKADGKFLEVADSWGYSYGTSKEEIERIRAEEKIPYIEVDFNGANGLKSIAANFVFLYPPSIEELRRRIANRTEDTEELFKKRIELAIKEIELANNAVLFTNRITNDDLEKAEVQICTLIEALYFQELKEKRGEDYDGSAAKLDDAEKDKS</sequence>
<reference evidence="5" key="1">
    <citation type="submission" date="2023-07" db="EMBL/GenBank/DDBJ databases">
        <authorList>
            <consortium name="AG Swart"/>
            <person name="Singh M."/>
            <person name="Singh A."/>
            <person name="Seah K."/>
            <person name="Emmerich C."/>
        </authorList>
    </citation>
    <scope>NUCLEOTIDE SEQUENCE</scope>
    <source>
        <strain evidence="5">DP1</strain>
    </source>
</reference>